<evidence type="ECO:0000313" key="2">
    <source>
        <dbReference type="Proteomes" id="UP000304953"/>
    </source>
</evidence>
<reference evidence="1" key="1">
    <citation type="submission" date="2019-04" db="EMBL/GenBank/DDBJ databases">
        <title>Microbes associate with the intestines of laboratory mice.</title>
        <authorList>
            <person name="Navarre W."/>
            <person name="Wong E."/>
            <person name="Huang K."/>
            <person name="Tropini C."/>
            <person name="Ng K."/>
            <person name="Yu B."/>
        </authorList>
    </citation>
    <scope>NUCLEOTIDE SEQUENCE</scope>
    <source>
        <strain evidence="1">NM01_1-7b</strain>
    </source>
</reference>
<protein>
    <submittedName>
        <fullName evidence="1">Uncharacterized protein</fullName>
    </submittedName>
</protein>
<accession>A0AC61RLB5</accession>
<comment type="caution">
    <text evidence="1">The sequence shown here is derived from an EMBL/GenBank/DDBJ whole genome shotgun (WGS) entry which is preliminary data.</text>
</comment>
<proteinExistence type="predicted"/>
<sequence>MSKSVTAGEAESVTAHEVINARLISPSRFTGLMHFAVENRISKREREKVSILGAHEHWNNPMDKKYSRNLGKMEGIELIQKIH</sequence>
<organism evidence="1 2">
    <name type="scientific">Petralouisia muris</name>
    <dbReference type="NCBI Taxonomy" id="3032872"/>
    <lineage>
        <taxon>Bacteria</taxon>
        <taxon>Bacillati</taxon>
        <taxon>Bacillota</taxon>
        <taxon>Clostridia</taxon>
        <taxon>Lachnospirales</taxon>
        <taxon>Lachnospiraceae</taxon>
        <taxon>Petralouisia</taxon>
    </lineage>
</organism>
<name>A0AC61RLB5_9FIRM</name>
<keyword evidence="2" id="KW-1185">Reference proteome</keyword>
<dbReference type="EMBL" id="SRYA01000159">
    <property type="protein sequence ID" value="TGY86205.1"/>
    <property type="molecule type" value="Genomic_DNA"/>
</dbReference>
<evidence type="ECO:0000313" key="1">
    <source>
        <dbReference type="EMBL" id="TGY86205.1"/>
    </source>
</evidence>
<gene>
    <name evidence="1" type="ORF">E5329_28410</name>
</gene>
<dbReference type="Proteomes" id="UP000304953">
    <property type="component" value="Unassembled WGS sequence"/>
</dbReference>